<sequence length="281" mass="29749">MAASPALPRAAARPAAARFDPGALVFVLLNVLGLFAYLHPFFAPGVVDEGSAWFAHQADAPVVFAGIAALCLVLVVADLASGGLDSKRLAVLGVLSALAAVLRTITLPAGANLYFFLVILGAFTFGARLGFLLGALSFFLSAVVTGGFGPWLPFQMFAAGWMGASAGLLGRFADARELGPRRRLALVIAFGSAWGLIYGAITNLWAWPWIVAGPDISYQAGAGPLETLRRYWNYYLLTSLGWDLFRTICNAVVLGAVGGPILRALLRFRERFSFERGAPAG</sequence>
<feature type="transmembrane region" description="Helical" evidence="1">
    <location>
        <begin position="113"/>
        <end position="140"/>
    </location>
</feature>
<evidence type="ECO:0000313" key="3">
    <source>
        <dbReference type="Proteomes" id="UP001212803"/>
    </source>
</evidence>
<dbReference type="Pfam" id="PF12822">
    <property type="entry name" value="ECF_trnsprt"/>
    <property type="match status" value="1"/>
</dbReference>
<reference evidence="2 3" key="1">
    <citation type="journal article" date="2023" name="ISME J.">
        <title>Thermophilic Dehalococcoidia with unusual traits shed light on an unexpected past.</title>
        <authorList>
            <person name="Palmer M."/>
            <person name="Covington J.K."/>
            <person name="Zhou E.M."/>
            <person name="Thomas S.C."/>
            <person name="Habib N."/>
            <person name="Seymour C.O."/>
            <person name="Lai D."/>
            <person name="Johnston J."/>
            <person name="Hashimi A."/>
            <person name="Jiao J.Y."/>
            <person name="Muok A.R."/>
            <person name="Liu L."/>
            <person name="Xian W.D."/>
            <person name="Zhi X.Y."/>
            <person name="Li M.M."/>
            <person name="Silva L.P."/>
            <person name="Bowen B.P."/>
            <person name="Louie K."/>
            <person name="Briegel A."/>
            <person name="Pett-Ridge J."/>
            <person name="Weber P.K."/>
            <person name="Tocheva E.I."/>
            <person name="Woyke T."/>
            <person name="Northen T.R."/>
            <person name="Mayali X."/>
            <person name="Li W.J."/>
            <person name="Hedlund B.P."/>
        </authorList>
    </citation>
    <scope>NUCLEOTIDE SEQUENCE [LARGE SCALE GENOMIC DNA]</scope>
    <source>
        <strain evidence="2 3">YIM 72310</strain>
    </source>
</reference>
<evidence type="ECO:0000256" key="1">
    <source>
        <dbReference type="SAM" id="Phobius"/>
    </source>
</evidence>
<dbReference type="EMBL" id="CP115149">
    <property type="protein sequence ID" value="WBL37365.1"/>
    <property type="molecule type" value="Genomic_DNA"/>
</dbReference>
<accession>A0ABY7MA87</accession>
<keyword evidence="1" id="KW-0812">Transmembrane</keyword>
<dbReference type="Gene3D" id="1.10.1760.20">
    <property type="match status" value="1"/>
</dbReference>
<feature type="transmembrane region" description="Helical" evidence="1">
    <location>
        <begin position="244"/>
        <end position="266"/>
    </location>
</feature>
<protein>
    <submittedName>
        <fullName evidence="2">ECF transporter S component</fullName>
    </submittedName>
</protein>
<proteinExistence type="predicted"/>
<keyword evidence="1" id="KW-0472">Membrane</keyword>
<keyword evidence="3" id="KW-1185">Reference proteome</keyword>
<dbReference type="Proteomes" id="UP001212803">
    <property type="component" value="Chromosome"/>
</dbReference>
<feature type="transmembrane region" description="Helical" evidence="1">
    <location>
        <begin position="23"/>
        <end position="46"/>
    </location>
</feature>
<name>A0ABY7MA87_9CHLR</name>
<dbReference type="RefSeq" id="WP_270057878.1">
    <property type="nucleotide sequence ID" value="NZ_CP115149.1"/>
</dbReference>
<dbReference type="PIRSF" id="PIRSF037395">
    <property type="entry name" value="UCP037395_ABCper"/>
    <property type="match status" value="1"/>
</dbReference>
<organism evidence="2 3">
    <name type="scientific">Tepidiforma flava</name>
    <dbReference type="NCBI Taxonomy" id="3004094"/>
    <lineage>
        <taxon>Bacteria</taxon>
        <taxon>Bacillati</taxon>
        <taxon>Chloroflexota</taxon>
        <taxon>Tepidiformia</taxon>
        <taxon>Tepidiformales</taxon>
        <taxon>Tepidiformaceae</taxon>
        <taxon>Tepidiforma</taxon>
    </lineage>
</organism>
<evidence type="ECO:0000313" key="2">
    <source>
        <dbReference type="EMBL" id="WBL37365.1"/>
    </source>
</evidence>
<feature type="transmembrane region" description="Helical" evidence="1">
    <location>
        <begin position="152"/>
        <end position="172"/>
    </location>
</feature>
<dbReference type="InterPro" id="IPR017196">
    <property type="entry name" value="ECF_substrate-spec_UCP037395"/>
</dbReference>
<keyword evidence="1" id="KW-1133">Transmembrane helix</keyword>
<feature type="transmembrane region" description="Helical" evidence="1">
    <location>
        <begin position="58"/>
        <end position="77"/>
    </location>
</feature>
<feature type="transmembrane region" description="Helical" evidence="1">
    <location>
        <begin position="184"/>
        <end position="207"/>
    </location>
</feature>
<gene>
    <name evidence="2" type="ORF">O0235_07265</name>
</gene>
<dbReference type="InterPro" id="IPR024529">
    <property type="entry name" value="ECF_trnsprt_substrate-spec"/>
</dbReference>